<dbReference type="GeneID" id="6008685"/>
<evidence type="ECO:0000313" key="12">
    <source>
        <dbReference type="Proteomes" id="UP000001861"/>
    </source>
</evidence>
<organism evidence="11 12">
    <name type="scientific">Coprinopsis cinerea (strain Okayama-7 / 130 / ATCC MYA-4618 / FGSC 9003)</name>
    <name type="common">Inky cap fungus</name>
    <name type="synonym">Hormographiella aspergillata</name>
    <dbReference type="NCBI Taxonomy" id="240176"/>
    <lineage>
        <taxon>Eukaryota</taxon>
        <taxon>Fungi</taxon>
        <taxon>Dikarya</taxon>
        <taxon>Basidiomycota</taxon>
        <taxon>Agaricomycotina</taxon>
        <taxon>Agaricomycetes</taxon>
        <taxon>Agaricomycetidae</taxon>
        <taxon>Agaricales</taxon>
        <taxon>Agaricineae</taxon>
        <taxon>Psathyrellaceae</taxon>
        <taxon>Coprinopsis</taxon>
    </lineage>
</organism>
<feature type="transmembrane region" description="Helical" evidence="10">
    <location>
        <begin position="686"/>
        <end position="706"/>
    </location>
</feature>
<evidence type="ECO:0000256" key="6">
    <source>
        <dbReference type="ARBA" id="ARBA00022927"/>
    </source>
</evidence>
<dbReference type="GO" id="GO:0016020">
    <property type="term" value="C:membrane"/>
    <property type="evidence" value="ECO:0007669"/>
    <property type="project" value="UniProtKB-SubCell"/>
</dbReference>
<dbReference type="Pfam" id="PF03169">
    <property type="entry name" value="OPT"/>
    <property type="match status" value="2"/>
</dbReference>
<evidence type="ECO:0000256" key="2">
    <source>
        <dbReference type="ARBA" id="ARBA00008807"/>
    </source>
</evidence>
<feature type="compositionally biased region" description="Low complexity" evidence="9">
    <location>
        <begin position="13"/>
        <end position="28"/>
    </location>
</feature>
<protein>
    <submittedName>
        <fullName evidence="11">Peptide transporter MTD1</fullName>
    </submittedName>
</protein>
<feature type="transmembrane region" description="Helical" evidence="10">
    <location>
        <begin position="146"/>
        <end position="164"/>
    </location>
</feature>
<evidence type="ECO:0000256" key="5">
    <source>
        <dbReference type="ARBA" id="ARBA00022856"/>
    </source>
</evidence>
<evidence type="ECO:0000256" key="7">
    <source>
        <dbReference type="ARBA" id="ARBA00022989"/>
    </source>
</evidence>
<dbReference type="HOGENOM" id="CLU_004965_3_0_1"/>
<feature type="region of interest" description="Disordered" evidence="9">
    <location>
        <begin position="41"/>
        <end position="69"/>
    </location>
</feature>
<dbReference type="KEGG" id="cci:CC1G_02463"/>
<keyword evidence="8 10" id="KW-0472">Membrane</keyword>
<feature type="transmembrane region" description="Helical" evidence="10">
    <location>
        <begin position="170"/>
        <end position="193"/>
    </location>
</feature>
<comment type="subcellular location">
    <subcellularLocation>
        <location evidence="1">Membrane</location>
        <topology evidence="1">Multi-pass membrane protein</topology>
    </subcellularLocation>
</comment>
<evidence type="ECO:0000256" key="9">
    <source>
        <dbReference type="SAM" id="MobiDB-lite"/>
    </source>
</evidence>
<name>A8NBK3_COPC7</name>
<dbReference type="InterPro" id="IPR004813">
    <property type="entry name" value="OPT"/>
</dbReference>
<dbReference type="GO" id="GO:0015031">
    <property type="term" value="P:protein transport"/>
    <property type="evidence" value="ECO:0007669"/>
    <property type="project" value="UniProtKB-KW"/>
</dbReference>
<comment type="caution">
    <text evidence="11">The sequence shown here is derived from an EMBL/GenBank/DDBJ whole genome shotgun (WGS) entry which is preliminary data.</text>
</comment>
<dbReference type="RefSeq" id="XP_001832201.2">
    <property type="nucleotide sequence ID" value="XM_001832149.2"/>
</dbReference>
<dbReference type="eggNOG" id="KOG2262">
    <property type="taxonomic scope" value="Eukaryota"/>
</dbReference>
<feature type="transmembrane region" description="Helical" evidence="10">
    <location>
        <begin position="487"/>
        <end position="510"/>
    </location>
</feature>
<dbReference type="OMA" id="HCFLFWG"/>
<keyword evidence="12" id="KW-1185">Reference proteome</keyword>
<dbReference type="AlphaFoldDB" id="A8NBK3"/>
<keyword evidence="4 10" id="KW-0812">Transmembrane</keyword>
<feature type="transmembrane region" description="Helical" evidence="10">
    <location>
        <begin position="726"/>
        <end position="755"/>
    </location>
</feature>
<comment type="similarity">
    <text evidence="2">Belongs to the oligopeptide OPT transporter family.</text>
</comment>
<dbReference type="EMBL" id="AACS02000009">
    <property type="protein sequence ID" value="EAU89574.2"/>
    <property type="molecule type" value="Genomic_DNA"/>
</dbReference>
<dbReference type="PANTHER" id="PTHR22601">
    <property type="entry name" value="ISP4 LIKE PROTEIN"/>
    <property type="match status" value="1"/>
</dbReference>
<feature type="compositionally biased region" description="Polar residues" evidence="9">
    <location>
        <begin position="59"/>
        <end position="69"/>
    </location>
</feature>
<dbReference type="GO" id="GO:0035673">
    <property type="term" value="F:oligopeptide transmembrane transporter activity"/>
    <property type="evidence" value="ECO:0007669"/>
    <property type="project" value="InterPro"/>
</dbReference>
<evidence type="ECO:0000256" key="3">
    <source>
        <dbReference type="ARBA" id="ARBA00022448"/>
    </source>
</evidence>
<gene>
    <name evidence="11" type="ORF">CC1G_02463</name>
</gene>
<evidence type="ECO:0000256" key="1">
    <source>
        <dbReference type="ARBA" id="ARBA00004141"/>
    </source>
</evidence>
<dbReference type="Proteomes" id="UP000001861">
    <property type="component" value="Unassembled WGS sequence"/>
</dbReference>
<proteinExistence type="inferred from homology"/>
<sequence length="823" mass="90051">MEATTTLTMLSESASDFSTSTAPSTSSTICAVTHDSRSSTYLASDEKSTNSQNDHDGGSQASTHVNSSHAWASDDKLEKGVSLDSKLNANIDSNAGRERDLGFAFPNSFLANGLLFDPYLDSSLWETVKPEPEDGRCMERSLTLRSLVIGSLVGCLGAAIYQVYVLKPVFAVVNNTFLIVVAYIGGSFWAAVLPKAPSRGEQNVEKRRKDEASRSFGDRILCVINPGPFSLGEHAISSMIAMAAANGSLAVQTLSVQYLYYDTQVDLLAASLFIFSTTCFGCALAGLFRHFTVKPKGLIYPSVTIPVVPPLSLLRGEPTTSLPNAHADVKPVFHAEPDSDRQWLSKGFSFTFWTTFIYEIFPAYIFPLLNGINIFCLASQTSTSQILQDAFTSLFGGASGNEGLGLFSVSFDWQFIGSSFQGYALCYCATMGIYYSNIWNAFNLPILATTIFSPNGTVYDHTAIMDENFNIIPEAIREQGAPGLTGSFLWANIASNLGVGSLIAHALWFIGPRLLFPFMYRGSKEGKAPRFTVVLRHPYISQMPYMLALIAGTIAFPLANSLNAYLGHWMLPMHVAKMVGSLVLPGNPLGILYFSTWSESAVSNGMYFTSQLKLGQYLKIPSRVILFTQIWGLLLATMARVIEHQQEAFTSPIGTNIWNGQVPQILNSEVVTWALAKELYSFDGPYFIVPLSLLLGASLTTIQALLHRIWPNLWFLDGSTLMLPVVFMYSSIMTFGITSSIISSILVGIICQLWIRNRWPVWFNDHSLIFGSALDGGAQCMLLLLSFTVLGGIEGSHKPFWQWVGNPVVGNVDYCNGNGALDR</sequence>
<feature type="compositionally biased region" description="Polar residues" evidence="9">
    <location>
        <begin position="1"/>
        <end position="12"/>
    </location>
</feature>
<feature type="compositionally biased region" description="Basic and acidic residues" evidence="9">
    <location>
        <begin position="44"/>
        <end position="57"/>
    </location>
</feature>
<accession>A8NBK3</accession>
<dbReference type="VEuPathDB" id="FungiDB:CC1G_02463"/>
<keyword evidence="7 10" id="KW-1133">Transmembrane helix</keyword>
<reference evidence="11 12" key="1">
    <citation type="journal article" date="2010" name="Proc. Natl. Acad. Sci. U.S.A.">
        <title>Insights into evolution of multicellular fungi from the assembled chromosomes of the mushroom Coprinopsis cinerea (Coprinus cinereus).</title>
        <authorList>
            <person name="Stajich J.E."/>
            <person name="Wilke S.K."/>
            <person name="Ahren D."/>
            <person name="Au C.H."/>
            <person name="Birren B.W."/>
            <person name="Borodovsky M."/>
            <person name="Burns C."/>
            <person name="Canback B."/>
            <person name="Casselton L.A."/>
            <person name="Cheng C.K."/>
            <person name="Deng J."/>
            <person name="Dietrich F.S."/>
            <person name="Fargo D.C."/>
            <person name="Farman M.L."/>
            <person name="Gathman A.C."/>
            <person name="Goldberg J."/>
            <person name="Guigo R."/>
            <person name="Hoegger P.J."/>
            <person name="Hooker J.B."/>
            <person name="Huggins A."/>
            <person name="James T.Y."/>
            <person name="Kamada T."/>
            <person name="Kilaru S."/>
            <person name="Kodira C."/>
            <person name="Kues U."/>
            <person name="Kupfer D."/>
            <person name="Kwan H.S."/>
            <person name="Lomsadze A."/>
            <person name="Li W."/>
            <person name="Lilly W.W."/>
            <person name="Ma L.J."/>
            <person name="Mackey A.J."/>
            <person name="Manning G."/>
            <person name="Martin F."/>
            <person name="Muraguchi H."/>
            <person name="Natvig D.O."/>
            <person name="Palmerini H."/>
            <person name="Ramesh M.A."/>
            <person name="Rehmeyer C.J."/>
            <person name="Roe B.A."/>
            <person name="Shenoy N."/>
            <person name="Stanke M."/>
            <person name="Ter-Hovhannisyan V."/>
            <person name="Tunlid A."/>
            <person name="Velagapudi R."/>
            <person name="Vision T.J."/>
            <person name="Zeng Q."/>
            <person name="Zolan M.E."/>
            <person name="Pukkila P.J."/>
        </authorList>
    </citation>
    <scope>NUCLEOTIDE SEQUENCE [LARGE SCALE GENOMIC DNA]</scope>
    <source>
        <strain evidence="12">Okayama-7 / 130 / ATCC MYA-4618 / FGSC 9003</strain>
    </source>
</reference>
<dbReference type="InterPro" id="IPR004648">
    <property type="entry name" value="Oligpept_transpt"/>
</dbReference>
<evidence type="ECO:0000256" key="8">
    <source>
        <dbReference type="ARBA" id="ARBA00023136"/>
    </source>
</evidence>
<dbReference type="OrthoDB" id="9986677at2759"/>
<evidence type="ECO:0000256" key="10">
    <source>
        <dbReference type="SAM" id="Phobius"/>
    </source>
</evidence>
<feature type="region of interest" description="Disordered" evidence="9">
    <location>
        <begin position="1"/>
        <end position="28"/>
    </location>
</feature>
<feature type="transmembrane region" description="Helical" evidence="10">
    <location>
        <begin position="545"/>
        <end position="566"/>
    </location>
</feature>
<keyword evidence="5" id="KW-0571">Peptide transport</keyword>
<feature type="transmembrane region" description="Helical" evidence="10">
    <location>
        <begin position="767"/>
        <end position="793"/>
    </location>
</feature>
<dbReference type="InParanoid" id="A8NBK3"/>
<keyword evidence="3" id="KW-0813">Transport</keyword>
<evidence type="ECO:0000313" key="11">
    <source>
        <dbReference type="EMBL" id="EAU89574.2"/>
    </source>
</evidence>
<evidence type="ECO:0000256" key="4">
    <source>
        <dbReference type="ARBA" id="ARBA00022692"/>
    </source>
</evidence>
<keyword evidence="6" id="KW-0653">Protein transport</keyword>
<feature type="transmembrane region" description="Helical" evidence="10">
    <location>
        <begin position="267"/>
        <end position="288"/>
    </location>
</feature>